<feature type="non-terminal residue" evidence="1">
    <location>
        <position position="1"/>
    </location>
</feature>
<proteinExistence type="predicted"/>
<accession>A0A382P5E8</accession>
<dbReference type="Gene3D" id="3.40.50.1000">
    <property type="entry name" value="HAD superfamily/HAD-like"/>
    <property type="match status" value="1"/>
</dbReference>
<dbReference type="PANTHER" id="PTHR43434:SF20">
    <property type="entry name" value="5'-NUCLEOTIDASE"/>
    <property type="match status" value="1"/>
</dbReference>
<protein>
    <recommendedName>
        <fullName evidence="2">HAD family hydrolase</fullName>
    </recommendedName>
</protein>
<gene>
    <name evidence="1" type="ORF">METZ01_LOCUS321498</name>
</gene>
<dbReference type="AlphaFoldDB" id="A0A382P5E8"/>
<dbReference type="InterPro" id="IPR006439">
    <property type="entry name" value="HAD-SF_hydro_IA"/>
</dbReference>
<dbReference type="EMBL" id="UINC01105029">
    <property type="protein sequence ID" value="SVC68644.1"/>
    <property type="molecule type" value="Genomic_DNA"/>
</dbReference>
<dbReference type="InterPro" id="IPR050155">
    <property type="entry name" value="HAD-like_hydrolase_sf"/>
</dbReference>
<dbReference type="NCBIfam" id="TIGR01549">
    <property type="entry name" value="HAD-SF-IA-v1"/>
    <property type="match status" value="1"/>
</dbReference>
<dbReference type="InterPro" id="IPR023214">
    <property type="entry name" value="HAD_sf"/>
</dbReference>
<evidence type="ECO:0000313" key="1">
    <source>
        <dbReference type="EMBL" id="SVC68644.1"/>
    </source>
</evidence>
<dbReference type="Pfam" id="PF13419">
    <property type="entry name" value="HAD_2"/>
    <property type="match status" value="1"/>
</dbReference>
<sequence>EGVTRCIQYALEQLGGPSFSQDNLASCIGPPLRESLGRLLQTDDTVRKEQALKLYRDRFATVGLFENAVYPGVRELLADLGSMRVFLATSKPRVYAKRILSHFGLDAYFHGVYGSEMDGRFEKKPDLIRHMLTLEHLSAKSTLMVGDRDHDIIGARQNACGAMGVTYGYGSIEELSSAQADHICHSPEEVAAFLGRC</sequence>
<dbReference type="GO" id="GO:0005829">
    <property type="term" value="C:cytosol"/>
    <property type="evidence" value="ECO:0007669"/>
    <property type="project" value="TreeGrafter"/>
</dbReference>
<dbReference type="Gene3D" id="1.10.150.240">
    <property type="entry name" value="Putative phosphatase, domain 2"/>
    <property type="match status" value="1"/>
</dbReference>
<dbReference type="GO" id="GO:0004713">
    <property type="term" value="F:protein tyrosine kinase activity"/>
    <property type="evidence" value="ECO:0007669"/>
    <property type="project" value="TreeGrafter"/>
</dbReference>
<dbReference type="InterPro" id="IPR023198">
    <property type="entry name" value="PGP-like_dom2"/>
</dbReference>
<name>A0A382P5E8_9ZZZZ</name>
<dbReference type="InterPro" id="IPR041492">
    <property type="entry name" value="HAD_2"/>
</dbReference>
<reference evidence="1" key="1">
    <citation type="submission" date="2018-05" db="EMBL/GenBank/DDBJ databases">
        <authorList>
            <person name="Lanie J.A."/>
            <person name="Ng W.-L."/>
            <person name="Kazmierczak K.M."/>
            <person name="Andrzejewski T.M."/>
            <person name="Davidsen T.M."/>
            <person name="Wayne K.J."/>
            <person name="Tettelin H."/>
            <person name="Glass J.I."/>
            <person name="Rusch D."/>
            <person name="Podicherti R."/>
            <person name="Tsui H.-C.T."/>
            <person name="Winkler M.E."/>
        </authorList>
    </citation>
    <scope>NUCLEOTIDE SEQUENCE</scope>
</reference>
<dbReference type="SUPFAM" id="SSF56784">
    <property type="entry name" value="HAD-like"/>
    <property type="match status" value="1"/>
</dbReference>
<evidence type="ECO:0008006" key="2">
    <source>
        <dbReference type="Google" id="ProtNLM"/>
    </source>
</evidence>
<organism evidence="1">
    <name type="scientific">marine metagenome</name>
    <dbReference type="NCBI Taxonomy" id="408172"/>
    <lineage>
        <taxon>unclassified sequences</taxon>
        <taxon>metagenomes</taxon>
        <taxon>ecological metagenomes</taxon>
    </lineage>
</organism>
<dbReference type="PANTHER" id="PTHR43434">
    <property type="entry name" value="PHOSPHOGLYCOLATE PHOSPHATASE"/>
    <property type="match status" value="1"/>
</dbReference>
<dbReference type="InterPro" id="IPR036412">
    <property type="entry name" value="HAD-like_sf"/>
</dbReference>